<dbReference type="PANTHER" id="PTHR21094:SF0">
    <property type="entry name" value="GOLGI SNAP RECEPTOR COMPLEX MEMBER 1-1"/>
    <property type="match status" value="1"/>
</dbReference>
<evidence type="ECO:0000256" key="2">
    <source>
        <dbReference type="ARBA" id="ARBA00008473"/>
    </source>
</evidence>
<dbReference type="AlphaFoldDB" id="A0A0D6R5T6"/>
<keyword evidence="3 9" id="KW-0813">Transport</keyword>
<name>A0A0D6R5T6_ARACU</name>
<accession>A0A0D6R5T6</accession>
<evidence type="ECO:0000313" key="12">
    <source>
        <dbReference type="EMBL" id="JAG97255.1"/>
    </source>
</evidence>
<dbReference type="GO" id="GO:0006906">
    <property type="term" value="P:vesicle fusion"/>
    <property type="evidence" value="ECO:0007669"/>
    <property type="project" value="TreeGrafter"/>
</dbReference>
<keyword evidence="5 9" id="KW-0653">Protein transport</keyword>
<dbReference type="EMBL" id="GCKF01034323">
    <property type="protein sequence ID" value="JAG97255.1"/>
    <property type="molecule type" value="Transcribed_RNA"/>
</dbReference>
<comment type="subcellular location">
    <subcellularLocation>
        <location evidence="1">Golgi apparatus membrane</location>
        <topology evidence="1">Single-pass type IV membrane protein</topology>
    </subcellularLocation>
</comment>
<dbReference type="GO" id="GO:0005484">
    <property type="term" value="F:SNAP receptor activity"/>
    <property type="evidence" value="ECO:0007669"/>
    <property type="project" value="TreeGrafter"/>
</dbReference>
<reference evidence="12" key="1">
    <citation type="submission" date="2015-03" db="EMBL/GenBank/DDBJ databases">
        <title>A transcriptome of Araucaria cunninghamii, an australian fine timber species.</title>
        <authorList>
            <person name="Jing Yi C.J.Y."/>
            <person name="Yin San L.Y.S."/>
            <person name="Abdul Karim S.S."/>
            <person name="Wan Azmi N.N."/>
            <person name="Hercus R.R."/>
            <person name="Croft L.L."/>
        </authorList>
    </citation>
    <scope>NUCLEOTIDE SEQUENCE</scope>
    <source>
        <strain evidence="12">MI0301</strain>
        <tissue evidence="12">Leaf</tissue>
    </source>
</reference>
<protein>
    <recommendedName>
        <fullName evidence="9">Golgi SNAP receptor complex member 1</fullName>
    </recommendedName>
</protein>
<dbReference type="GO" id="GO:0031201">
    <property type="term" value="C:SNARE complex"/>
    <property type="evidence" value="ECO:0007669"/>
    <property type="project" value="TreeGrafter"/>
</dbReference>
<evidence type="ECO:0000256" key="11">
    <source>
        <dbReference type="SAM" id="Phobius"/>
    </source>
</evidence>
<dbReference type="GO" id="GO:0006888">
    <property type="term" value="P:endoplasmic reticulum to Golgi vesicle-mediated transport"/>
    <property type="evidence" value="ECO:0007669"/>
    <property type="project" value="InterPro"/>
</dbReference>
<keyword evidence="9" id="KW-0931">ER-Golgi transport</keyword>
<dbReference type="GO" id="GO:0048219">
    <property type="term" value="P:inter-Golgi cisterna vesicle-mediated transport"/>
    <property type="evidence" value="ECO:0007669"/>
    <property type="project" value="TreeGrafter"/>
</dbReference>
<dbReference type="GO" id="GO:0005801">
    <property type="term" value="C:cis-Golgi network"/>
    <property type="evidence" value="ECO:0007669"/>
    <property type="project" value="InterPro"/>
</dbReference>
<comment type="subunit">
    <text evidence="9">Component of several multiprotein Golgi SNARE complexes.</text>
</comment>
<feature type="coiled-coil region" evidence="10">
    <location>
        <begin position="14"/>
        <end position="60"/>
    </location>
</feature>
<keyword evidence="7 9" id="KW-0333">Golgi apparatus</keyword>
<dbReference type="GO" id="GO:0005797">
    <property type="term" value="C:Golgi medial cisterna"/>
    <property type="evidence" value="ECO:0007669"/>
    <property type="project" value="TreeGrafter"/>
</dbReference>
<evidence type="ECO:0000256" key="1">
    <source>
        <dbReference type="ARBA" id="ARBA00004409"/>
    </source>
</evidence>
<evidence type="ECO:0000256" key="7">
    <source>
        <dbReference type="ARBA" id="ARBA00023034"/>
    </source>
</evidence>
<keyword evidence="4 11" id="KW-0812">Transmembrane</keyword>
<proteinExistence type="inferred from homology"/>
<comment type="function">
    <text evidence="9">Involved in transport from the ER to the Golgi apparatus as well as in intra-Golgi transport. It belongs to a super-family of proteins called t-SNAREs or soluble NSF (N-ethylmaleimide-sensitive factor) attachment protein receptor.</text>
</comment>
<evidence type="ECO:0000256" key="5">
    <source>
        <dbReference type="ARBA" id="ARBA00022927"/>
    </source>
</evidence>
<dbReference type="GO" id="GO:0000139">
    <property type="term" value="C:Golgi membrane"/>
    <property type="evidence" value="ECO:0007669"/>
    <property type="project" value="UniProtKB-SubCell"/>
</dbReference>
<comment type="similarity">
    <text evidence="2 9">Belongs to the GOSR1 family.</text>
</comment>
<evidence type="ECO:0000256" key="3">
    <source>
        <dbReference type="ARBA" id="ARBA00022448"/>
    </source>
</evidence>
<keyword evidence="6 11" id="KW-1133">Transmembrane helix</keyword>
<keyword evidence="10" id="KW-0175">Coiled coil</keyword>
<evidence type="ECO:0000256" key="4">
    <source>
        <dbReference type="ARBA" id="ARBA00022692"/>
    </source>
</evidence>
<dbReference type="PANTHER" id="PTHR21094">
    <property type="entry name" value="GOS-28 SNARE- RELATED"/>
    <property type="match status" value="1"/>
</dbReference>
<dbReference type="PIRSF" id="PIRSF027109">
    <property type="entry name" value="Golgi_SNARE"/>
    <property type="match status" value="1"/>
</dbReference>
<evidence type="ECO:0000256" key="6">
    <source>
        <dbReference type="ARBA" id="ARBA00022989"/>
    </source>
</evidence>
<evidence type="ECO:0000256" key="8">
    <source>
        <dbReference type="ARBA" id="ARBA00023136"/>
    </source>
</evidence>
<evidence type="ECO:0000256" key="9">
    <source>
        <dbReference type="PIRNR" id="PIRNR027109"/>
    </source>
</evidence>
<dbReference type="GO" id="GO:0015031">
    <property type="term" value="P:protein transport"/>
    <property type="evidence" value="ECO:0007669"/>
    <property type="project" value="UniProtKB-KW"/>
</dbReference>
<evidence type="ECO:0000256" key="10">
    <source>
        <dbReference type="SAM" id="Coils"/>
    </source>
</evidence>
<sequence length="220" mass="24935">MDLPGTWDDLRKQARKLEGQLDEKLASYRKLINAKHEGYEQEHEAGIERLLQQLQQVNAQMQVWVSSGTSDVLSHTLTRHKEILHDLNQEFIRLRSSFKARREHEALLQSFSARDSVNGDLEKNSDSAEQALLNEQAILQRSTGQMDNVVLHAQATLGALVFQRSTFGNISSKLTNVSSRLPSVNHVLSAIRRRKSMDTIILSLVASACTIFILLYWLSK</sequence>
<feature type="transmembrane region" description="Helical" evidence="11">
    <location>
        <begin position="199"/>
        <end position="218"/>
    </location>
</feature>
<dbReference type="Pfam" id="PF12352">
    <property type="entry name" value="V-SNARE_C"/>
    <property type="match status" value="1"/>
</dbReference>
<organism evidence="12">
    <name type="scientific">Araucaria cunninghamii</name>
    <name type="common">Hoop pine</name>
    <name type="synonym">Moreton Bay pine</name>
    <dbReference type="NCBI Taxonomy" id="56994"/>
    <lineage>
        <taxon>Eukaryota</taxon>
        <taxon>Viridiplantae</taxon>
        <taxon>Streptophyta</taxon>
        <taxon>Embryophyta</taxon>
        <taxon>Tracheophyta</taxon>
        <taxon>Spermatophyta</taxon>
        <taxon>Pinopsida</taxon>
        <taxon>Pinidae</taxon>
        <taxon>Conifers II</taxon>
        <taxon>Araucariales</taxon>
        <taxon>Araucariaceae</taxon>
        <taxon>Araucaria</taxon>
    </lineage>
</organism>
<keyword evidence="8 9" id="KW-0472">Membrane</keyword>
<dbReference type="InterPro" id="IPR023601">
    <property type="entry name" value="Golgi_SNAP_su1"/>
</dbReference>